<dbReference type="InterPro" id="IPR050583">
    <property type="entry name" value="Mycobacterial_A85_antigen"/>
</dbReference>
<name>A0A4R0NPS8_9SPHI</name>
<sequence>MYLTMSVPEVIHTPYILKSAFLKRNVELEIFIPDNLMGNETLNLLLFNDGQDAEEMKLKETLTQLYAKGRIAALAIVAIKASAERLEEYGVAGIPDFAGRGSKAKAYTKFIMDELLPFVQETIAVPVNGKRAFAGFSLGGLSAFDIAWNNDNLFDAVGVFSGSFWWRKKDLKDGYTDDDRIAHQLIRETAAKPELKFWLMTGTADETADRNRNLIIDSIDDTIDVIKELLKKGYKRPEEICYYEMVGGQHNVATWSKVLPAFLQWAFPPSRVL</sequence>
<keyword evidence="2" id="KW-1185">Reference proteome</keyword>
<proteinExistence type="predicted"/>
<dbReference type="InterPro" id="IPR000801">
    <property type="entry name" value="Esterase-like"/>
</dbReference>
<accession>A0A4R0NPS8</accession>
<evidence type="ECO:0000313" key="2">
    <source>
        <dbReference type="Proteomes" id="UP000293347"/>
    </source>
</evidence>
<dbReference type="InterPro" id="IPR029058">
    <property type="entry name" value="AB_hydrolase_fold"/>
</dbReference>
<comment type="caution">
    <text evidence="1">The sequence shown here is derived from an EMBL/GenBank/DDBJ whole genome shotgun (WGS) entry which is preliminary data.</text>
</comment>
<dbReference type="PANTHER" id="PTHR48098:SF6">
    <property type="entry name" value="FERRI-BACILLIBACTIN ESTERASE BESA"/>
    <property type="match status" value="1"/>
</dbReference>
<gene>
    <name evidence="1" type="ORF">EZ437_02115</name>
</gene>
<dbReference type="Proteomes" id="UP000293347">
    <property type="component" value="Unassembled WGS sequence"/>
</dbReference>
<dbReference type="RefSeq" id="WP_131592781.1">
    <property type="nucleotide sequence ID" value="NZ_SJSL01000001.1"/>
</dbReference>
<organism evidence="1 2">
    <name type="scientific">Pedobacter psychroterrae</name>
    <dbReference type="NCBI Taxonomy" id="2530453"/>
    <lineage>
        <taxon>Bacteria</taxon>
        <taxon>Pseudomonadati</taxon>
        <taxon>Bacteroidota</taxon>
        <taxon>Sphingobacteriia</taxon>
        <taxon>Sphingobacteriales</taxon>
        <taxon>Sphingobacteriaceae</taxon>
        <taxon>Pedobacter</taxon>
    </lineage>
</organism>
<evidence type="ECO:0000313" key="1">
    <source>
        <dbReference type="EMBL" id="TCD02806.1"/>
    </source>
</evidence>
<dbReference type="OrthoDB" id="9784036at2"/>
<dbReference type="PANTHER" id="PTHR48098">
    <property type="entry name" value="ENTEROCHELIN ESTERASE-RELATED"/>
    <property type="match status" value="1"/>
</dbReference>
<dbReference type="SUPFAM" id="SSF53474">
    <property type="entry name" value="alpha/beta-Hydrolases"/>
    <property type="match status" value="1"/>
</dbReference>
<dbReference type="EMBL" id="SJSL01000001">
    <property type="protein sequence ID" value="TCD02806.1"/>
    <property type="molecule type" value="Genomic_DNA"/>
</dbReference>
<dbReference type="Pfam" id="PF00756">
    <property type="entry name" value="Esterase"/>
    <property type="match status" value="1"/>
</dbReference>
<reference evidence="1 2" key="1">
    <citation type="submission" date="2019-02" db="EMBL/GenBank/DDBJ databases">
        <title>Pedobacter sp. RP-1-14 sp. nov., isolated from Arctic soil.</title>
        <authorList>
            <person name="Dahal R.H."/>
        </authorList>
    </citation>
    <scope>NUCLEOTIDE SEQUENCE [LARGE SCALE GENOMIC DNA]</scope>
    <source>
        <strain evidence="1 2">RP-1-14</strain>
    </source>
</reference>
<dbReference type="Gene3D" id="3.40.50.1820">
    <property type="entry name" value="alpha/beta hydrolase"/>
    <property type="match status" value="1"/>
</dbReference>
<protein>
    <submittedName>
        <fullName evidence="1">Esterase family protein</fullName>
    </submittedName>
</protein>
<dbReference type="AlphaFoldDB" id="A0A4R0NPS8"/>